<evidence type="ECO:0000313" key="1">
    <source>
        <dbReference type="EMBL" id="KAJ7604745.1"/>
    </source>
</evidence>
<accession>A0AAD7AYT0</accession>
<proteinExistence type="predicted"/>
<keyword evidence="2" id="KW-1185">Reference proteome</keyword>
<name>A0AAD7AYT0_9AGAR</name>
<dbReference type="EMBL" id="JARKIF010000092">
    <property type="protein sequence ID" value="KAJ7604745.1"/>
    <property type="molecule type" value="Genomic_DNA"/>
</dbReference>
<dbReference type="AlphaFoldDB" id="A0AAD7AYT0"/>
<sequence>MTLTLCGANVYRVCLALSRAQIGQRVTKHFLWEFKNSDAYGAASLDKLHVFDGGVWGRHLWKVIVAVLQKMNRASEFNENFDNLPRWRDLAHLSAPTTIDYSESETFLTILKCALPCLVQLMPNKSCLVRVVRIMQKINIMLGLEVATKTDWTYWTEINDEFGKDFRFLKQHMLSHASADIRAKGATRNTTTRVGEGFQQEVSAMYKKTNGKRAEHQISVIDEKEETLAYLDVKVDAWQRMKDDEDELLAAAPMTMVHWRLGTASRPRSSHSVEQLEGGNSEFRNFDMRLREYIARQHPGIYLRREDDIEIVQCKTLYVDFQSRVNWKQGRDILRCNPMFHERPRYDSVMYAAEGDESAMARLDFLCRCRLPDGQTIDLALTRTDCPIREWQPARPGQCKTAFIAVEHITRGCLLAPIPGAAREIFYVMDCVDADMFLRLHNVE</sequence>
<protein>
    <submittedName>
        <fullName evidence="1">Uncharacterized protein</fullName>
    </submittedName>
</protein>
<reference evidence="1" key="1">
    <citation type="submission" date="2023-03" db="EMBL/GenBank/DDBJ databases">
        <title>Massive genome expansion in bonnet fungi (Mycena s.s.) driven by repeated elements and novel gene families across ecological guilds.</title>
        <authorList>
            <consortium name="Lawrence Berkeley National Laboratory"/>
            <person name="Harder C.B."/>
            <person name="Miyauchi S."/>
            <person name="Viragh M."/>
            <person name="Kuo A."/>
            <person name="Thoen E."/>
            <person name="Andreopoulos B."/>
            <person name="Lu D."/>
            <person name="Skrede I."/>
            <person name="Drula E."/>
            <person name="Henrissat B."/>
            <person name="Morin E."/>
            <person name="Kohler A."/>
            <person name="Barry K."/>
            <person name="LaButti K."/>
            <person name="Morin E."/>
            <person name="Salamov A."/>
            <person name="Lipzen A."/>
            <person name="Mereny Z."/>
            <person name="Hegedus B."/>
            <person name="Baldrian P."/>
            <person name="Stursova M."/>
            <person name="Weitz H."/>
            <person name="Taylor A."/>
            <person name="Grigoriev I.V."/>
            <person name="Nagy L.G."/>
            <person name="Martin F."/>
            <person name="Kauserud H."/>
        </authorList>
    </citation>
    <scope>NUCLEOTIDE SEQUENCE</scope>
    <source>
        <strain evidence="1">9284</strain>
    </source>
</reference>
<dbReference type="Proteomes" id="UP001221142">
    <property type="component" value="Unassembled WGS sequence"/>
</dbReference>
<comment type="caution">
    <text evidence="1">The sequence shown here is derived from an EMBL/GenBank/DDBJ whole genome shotgun (WGS) entry which is preliminary data.</text>
</comment>
<evidence type="ECO:0000313" key="2">
    <source>
        <dbReference type="Proteomes" id="UP001221142"/>
    </source>
</evidence>
<gene>
    <name evidence="1" type="ORF">FB45DRAFT_1043189</name>
</gene>
<organism evidence="1 2">
    <name type="scientific">Roridomyces roridus</name>
    <dbReference type="NCBI Taxonomy" id="1738132"/>
    <lineage>
        <taxon>Eukaryota</taxon>
        <taxon>Fungi</taxon>
        <taxon>Dikarya</taxon>
        <taxon>Basidiomycota</taxon>
        <taxon>Agaricomycotina</taxon>
        <taxon>Agaricomycetes</taxon>
        <taxon>Agaricomycetidae</taxon>
        <taxon>Agaricales</taxon>
        <taxon>Marasmiineae</taxon>
        <taxon>Mycenaceae</taxon>
        <taxon>Roridomyces</taxon>
    </lineage>
</organism>